<name>A0A521FUX8_9SPHI</name>
<dbReference type="Proteomes" id="UP000320300">
    <property type="component" value="Unassembled WGS sequence"/>
</dbReference>
<dbReference type="OrthoDB" id="962841at2"/>
<dbReference type="EMBL" id="FXTN01000030">
    <property type="protein sequence ID" value="SMO99936.1"/>
    <property type="molecule type" value="Genomic_DNA"/>
</dbReference>
<dbReference type="RefSeq" id="WP_142531410.1">
    <property type="nucleotide sequence ID" value="NZ_CBCSJO010000026.1"/>
</dbReference>
<gene>
    <name evidence="1" type="ORF">SAMN06265348_1303</name>
</gene>
<proteinExistence type="predicted"/>
<evidence type="ECO:0000313" key="2">
    <source>
        <dbReference type="Proteomes" id="UP000320300"/>
    </source>
</evidence>
<accession>A0A521FUX8</accession>
<reference evidence="1 2" key="1">
    <citation type="submission" date="2017-05" db="EMBL/GenBank/DDBJ databases">
        <authorList>
            <person name="Varghese N."/>
            <person name="Submissions S."/>
        </authorList>
    </citation>
    <scope>NUCLEOTIDE SEQUENCE [LARGE SCALE GENOMIC DNA]</scope>
    <source>
        <strain evidence="1 2">DSM 19036</strain>
    </source>
</reference>
<evidence type="ECO:0000313" key="1">
    <source>
        <dbReference type="EMBL" id="SMO99936.1"/>
    </source>
</evidence>
<keyword evidence="2" id="KW-1185">Reference proteome</keyword>
<sequence>MMVNDLKSEKEKGLHVTVSVPVPQIVYVVGIDPGINTGLALYDKQGKKLTVVMTVQVHQAFELVKRMNQDGIKIFVRVEDARKRKRYGPNSNAKIQGAGAIKIQCRQWEMFLQQEGISFDLVAPARIKTKVDAKKFKIITGWAGRTNNHGRDAAMLVYGL</sequence>
<organism evidence="1 2">
    <name type="scientific">Pedobacter westerhofensis</name>
    <dbReference type="NCBI Taxonomy" id="425512"/>
    <lineage>
        <taxon>Bacteria</taxon>
        <taxon>Pseudomonadati</taxon>
        <taxon>Bacteroidota</taxon>
        <taxon>Sphingobacteriia</taxon>
        <taxon>Sphingobacteriales</taxon>
        <taxon>Sphingobacteriaceae</taxon>
        <taxon>Pedobacter</taxon>
    </lineage>
</organism>
<dbReference type="AlphaFoldDB" id="A0A521FUX8"/>
<protein>
    <submittedName>
        <fullName evidence="1">Uncharacterized protein</fullName>
    </submittedName>
</protein>